<evidence type="ECO:0000259" key="2">
    <source>
        <dbReference type="PROSITE" id="PS51782"/>
    </source>
</evidence>
<dbReference type="SUPFAM" id="SSF54106">
    <property type="entry name" value="LysM domain"/>
    <property type="match status" value="5"/>
</dbReference>
<gene>
    <name evidence="3" type="ORF">JCM21142_41848</name>
</gene>
<protein>
    <submittedName>
        <fullName evidence="3">Membrane-bound lytic murein transglycosylase D</fullName>
    </submittedName>
</protein>
<dbReference type="PANTHER" id="PTHR33734:SF22">
    <property type="entry name" value="MEMBRANE-BOUND LYTIC MUREIN TRANSGLYCOSYLASE D"/>
    <property type="match status" value="1"/>
</dbReference>
<dbReference type="SUPFAM" id="SSF53822">
    <property type="entry name" value="Periplasmic binding protein-like I"/>
    <property type="match status" value="1"/>
</dbReference>
<dbReference type="InterPro" id="IPR018392">
    <property type="entry name" value="LysM"/>
</dbReference>
<name>W7Y6D6_9BACT</name>
<dbReference type="EMBL" id="BAMD01000019">
    <property type="protein sequence ID" value="GAF03183.1"/>
    <property type="molecule type" value="Genomic_DNA"/>
</dbReference>
<keyword evidence="1" id="KW-0732">Signal</keyword>
<sequence length="787" mass="89817">MIRKSFISYWIFVAFIYASLPVMAQDNSGKKIADKVIVDGNTYYLHIVKKGEGFYGIAKKYGVSQKEIHEANPGSIFGLKPGDILRVPVIDGRNSNANEIKQSGKFIYHTVEKGQTLYFLSRKYKVSIDDIKKYNAGANGDLLVGTIFKIPVATTQKQNEDSGSSYIYHVVKPKETLYGISMKYHTKVDSILKYNQALLDGILSVGSTVRIPKVDLPLVSEVISDQAMHSPIEDDQYLYHKIEQGETIYSVSKMYHVSQQDLVSTNPSLNPDSLPLGYLVRIPKVKVEKPDENGHRQENDFKKHTVRRKETIYSISQKYGVEIADIEEANPNMILTHIRKGTKINIPTSTYLARKKEEQRMAQLVVEDKEEPYLDTVSVDCGAYDYYASKEILKVALLLPFDLEATRKENIVSKIEGDQEVLMERENPVVSSRSRSFVEFYEGALMALDSLKKQGVNVQLYTFDTAPDTNKVKQILNRPELRSVDLIVGPAYASNLKLVSDFSVSHQIKMVYPLSSVNPVLNENPYLFQVNTPDSLLFDQYSNYIVKQRENMRIVVLKSAVPNDEEDKLAMMIKNKLYLKYLPQGKIPDFMEIAFSEQNVQGVEALLSHDKENLVVIPSPDEADVSKIITTLHGVSESTDVKIKLIGFGSWLRFQTIDAEEIHDLDTEILTPYVLDHQNSVVQDFSAKYRAWYYTEPLAVSPYFIRSGRDAKYSRYGIWGFDVMFYFLSAQVQYGSQFEHCIQHYSAKQVQFNFNFKRYANWGGFFNDGLYVIRFSPSLDIYRKPLN</sequence>
<feature type="domain" description="LysM" evidence="2">
    <location>
        <begin position="107"/>
        <end position="150"/>
    </location>
</feature>
<dbReference type="AlphaFoldDB" id="W7Y6D6"/>
<dbReference type="RefSeq" id="WP_044212769.1">
    <property type="nucleotide sequence ID" value="NZ_BAMD01000019.1"/>
</dbReference>
<dbReference type="eggNOG" id="COG1388">
    <property type="taxonomic scope" value="Bacteria"/>
</dbReference>
<dbReference type="OrthoDB" id="2149800at2"/>
<dbReference type="Gene3D" id="3.10.350.10">
    <property type="entry name" value="LysM domain"/>
    <property type="match status" value="5"/>
</dbReference>
<keyword evidence="4" id="KW-1185">Reference proteome</keyword>
<evidence type="ECO:0000313" key="4">
    <source>
        <dbReference type="Proteomes" id="UP000019402"/>
    </source>
</evidence>
<feature type="chain" id="PRO_5004904160" evidence="1">
    <location>
        <begin position="25"/>
        <end position="787"/>
    </location>
</feature>
<organism evidence="3 4">
    <name type="scientific">Saccharicrinis fermentans DSM 9555 = JCM 21142</name>
    <dbReference type="NCBI Taxonomy" id="869213"/>
    <lineage>
        <taxon>Bacteria</taxon>
        <taxon>Pseudomonadati</taxon>
        <taxon>Bacteroidota</taxon>
        <taxon>Bacteroidia</taxon>
        <taxon>Marinilabiliales</taxon>
        <taxon>Marinilabiliaceae</taxon>
        <taxon>Saccharicrinis</taxon>
    </lineage>
</organism>
<dbReference type="Proteomes" id="UP000019402">
    <property type="component" value="Unassembled WGS sequence"/>
</dbReference>
<feature type="domain" description="LysM" evidence="2">
    <location>
        <begin position="44"/>
        <end position="87"/>
    </location>
</feature>
<evidence type="ECO:0000256" key="1">
    <source>
        <dbReference type="SAM" id="SignalP"/>
    </source>
</evidence>
<feature type="signal peptide" evidence="1">
    <location>
        <begin position="1"/>
        <end position="24"/>
    </location>
</feature>
<dbReference type="CDD" id="cd00118">
    <property type="entry name" value="LysM"/>
    <property type="match status" value="4"/>
</dbReference>
<dbReference type="Gene3D" id="3.40.50.2300">
    <property type="match status" value="2"/>
</dbReference>
<dbReference type="InterPro" id="IPR036779">
    <property type="entry name" value="LysM_dom_sf"/>
</dbReference>
<accession>W7Y6D6</accession>
<dbReference type="SMART" id="SM00257">
    <property type="entry name" value="LysM"/>
    <property type="match status" value="5"/>
</dbReference>
<dbReference type="InterPro" id="IPR028082">
    <property type="entry name" value="Peripla_BP_I"/>
</dbReference>
<dbReference type="Pfam" id="PF01476">
    <property type="entry name" value="LysM"/>
    <property type="match status" value="5"/>
</dbReference>
<proteinExistence type="predicted"/>
<reference evidence="3 4" key="1">
    <citation type="journal article" date="2014" name="Genome Announc.">
        <title>Draft Genome Sequence of Cytophaga fermentans JCM 21142T, a Facultative Anaerobe Isolated from Marine Mud.</title>
        <authorList>
            <person name="Starns D."/>
            <person name="Oshima K."/>
            <person name="Suda W."/>
            <person name="Iino T."/>
            <person name="Yuki M."/>
            <person name="Inoue J."/>
            <person name="Kitamura K."/>
            <person name="Iida T."/>
            <person name="Darby A."/>
            <person name="Hattori M."/>
            <person name="Ohkuma M."/>
        </authorList>
    </citation>
    <scope>NUCLEOTIDE SEQUENCE [LARGE SCALE GENOMIC DNA]</scope>
    <source>
        <strain evidence="3 4">JCM 21142</strain>
    </source>
</reference>
<dbReference type="PANTHER" id="PTHR33734">
    <property type="entry name" value="LYSM DOMAIN-CONTAINING GPI-ANCHORED PROTEIN 2"/>
    <property type="match status" value="1"/>
</dbReference>
<evidence type="ECO:0000313" key="3">
    <source>
        <dbReference type="EMBL" id="GAF03183.1"/>
    </source>
</evidence>
<feature type="domain" description="LysM" evidence="2">
    <location>
        <begin position="167"/>
        <end position="211"/>
    </location>
</feature>
<feature type="domain" description="LysM" evidence="2">
    <location>
        <begin position="238"/>
        <end position="282"/>
    </location>
</feature>
<comment type="caution">
    <text evidence="3">The sequence shown here is derived from an EMBL/GenBank/DDBJ whole genome shotgun (WGS) entry which is preliminary data.</text>
</comment>
<feature type="domain" description="LysM" evidence="2">
    <location>
        <begin position="302"/>
        <end position="346"/>
    </location>
</feature>
<dbReference type="CDD" id="cd06268">
    <property type="entry name" value="PBP1_ABC_transporter_LIVBP-like"/>
    <property type="match status" value="1"/>
</dbReference>
<dbReference type="STRING" id="869213.GCA_000517085_01433"/>
<dbReference type="PROSITE" id="PS51782">
    <property type="entry name" value="LYSM"/>
    <property type="match status" value="5"/>
</dbReference>